<name>A0ABR2WRT1_9FUNG</name>
<organism evidence="1 2">
    <name type="scientific">Basidiobolus ranarum</name>
    <dbReference type="NCBI Taxonomy" id="34480"/>
    <lineage>
        <taxon>Eukaryota</taxon>
        <taxon>Fungi</taxon>
        <taxon>Fungi incertae sedis</taxon>
        <taxon>Zoopagomycota</taxon>
        <taxon>Entomophthoromycotina</taxon>
        <taxon>Basidiobolomycetes</taxon>
        <taxon>Basidiobolales</taxon>
        <taxon>Basidiobolaceae</taxon>
        <taxon>Basidiobolus</taxon>
    </lineage>
</organism>
<keyword evidence="2" id="KW-1185">Reference proteome</keyword>
<protein>
    <submittedName>
        <fullName evidence="1">Uncharacterized protein</fullName>
    </submittedName>
</protein>
<evidence type="ECO:0000313" key="1">
    <source>
        <dbReference type="EMBL" id="KAK9764228.1"/>
    </source>
</evidence>
<evidence type="ECO:0000313" key="2">
    <source>
        <dbReference type="Proteomes" id="UP001479436"/>
    </source>
</evidence>
<dbReference type="EMBL" id="JASJQH010000469">
    <property type="protein sequence ID" value="KAK9764228.1"/>
    <property type="molecule type" value="Genomic_DNA"/>
</dbReference>
<accession>A0ABR2WRT1</accession>
<sequence>LIELREVFSSQHLANDKYNRTLSEVLLEAVRVFQIKQLNSRREIRDLVVFILPEPAVLQLKNDLALAVR</sequence>
<comment type="caution">
    <text evidence="1">The sequence shown here is derived from an EMBL/GenBank/DDBJ whole genome shotgun (WGS) entry which is preliminary data.</text>
</comment>
<feature type="non-terminal residue" evidence="1">
    <location>
        <position position="1"/>
    </location>
</feature>
<gene>
    <name evidence="1" type="ORF">K7432_008448</name>
</gene>
<proteinExistence type="predicted"/>
<reference evidence="1 2" key="1">
    <citation type="submission" date="2023-04" db="EMBL/GenBank/DDBJ databases">
        <title>Genome of Basidiobolus ranarum AG-B5.</title>
        <authorList>
            <person name="Stajich J.E."/>
            <person name="Carter-House D."/>
            <person name="Gryganskyi A."/>
        </authorList>
    </citation>
    <scope>NUCLEOTIDE SEQUENCE [LARGE SCALE GENOMIC DNA]</scope>
    <source>
        <strain evidence="1 2">AG-B5</strain>
    </source>
</reference>
<dbReference type="Proteomes" id="UP001479436">
    <property type="component" value="Unassembled WGS sequence"/>
</dbReference>